<dbReference type="Pfam" id="PF08238">
    <property type="entry name" value="Sel1"/>
    <property type="match status" value="10"/>
</dbReference>
<dbReference type="OMA" id="IAANKYH"/>
<organism evidence="3 4">
    <name type="scientific">Micromonas commoda (strain RCC299 / NOUM17 / CCMP2709)</name>
    <name type="common">Picoplanktonic green alga</name>
    <dbReference type="NCBI Taxonomy" id="296587"/>
    <lineage>
        <taxon>Eukaryota</taxon>
        <taxon>Viridiplantae</taxon>
        <taxon>Chlorophyta</taxon>
        <taxon>Mamiellophyceae</taxon>
        <taxon>Mamiellales</taxon>
        <taxon>Mamiellaceae</taxon>
        <taxon>Micromonas</taxon>
    </lineage>
</organism>
<reference evidence="3 4" key="1">
    <citation type="journal article" date="2009" name="Science">
        <title>Green evolution and dynamic adaptations revealed by genomes of the marine picoeukaryotes Micromonas.</title>
        <authorList>
            <person name="Worden A.Z."/>
            <person name="Lee J.H."/>
            <person name="Mock T."/>
            <person name="Rouze P."/>
            <person name="Simmons M.P."/>
            <person name="Aerts A.L."/>
            <person name="Allen A.E."/>
            <person name="Cuvelier M.L."/>
            <person name="Derelle E."/>
            <person name="Everett M.V."/>
            <person name="Foulon E."/>
            <person name="Grimwood J."/>
            <person name="Gundlach H."/>
            <person name="Henrissat B."/>
            <person name="Napoli C."/>
            <person name="McDonald S.M."/>
            <person name="Parker M.S."/>
            <person name="Rombauts S."/>
            <person name="Salamov A."/>
            <person name="Von Dassow P."/>
            <person name="Badger J.H."/>
            <person name="Coutinho P.M."/>
            <person name="Demir E."/>
            <person name="Dubchak I."/>
            <person name="Gentemann C."/>
            <person name="Eikrem W."/>
            <person name="Gready J.E."/>
            <person name="John U."/>
            <person name="Lanier W."/>
            <person name="Lindquist E.A."/>
            <person name="Lucas S."/>
            <person name="Mayer K.F."/>
            <person name="Moreau H."/>
            <person name="Not F."/>
            <person name="Otillar R."/>
            <person name="Panaud O."/>
            <person name="Pangilinan J."/>
            <person name="Paulsen I."/>
            <person name="Piegu B."/>
            <person name="Poliakov A."/>
            <person name="Robbens S."/>
            <person name="Schmutz J."/>
            <person name="Toulza E."/>
            <person name="Wyss T."/>
            <person name="Zelensky A."/>
            <person name="Zhou K."/>
            <person name="Armbrust E.V."/>
            <person name="Bhattacharya D."/>
            <person name="Goodenough U.W."/>
            <person name="Van de Peer Y."/>
            <person name="Grigoriev I.V."/>
        </authorList>
    </citation>
    <scope>NUCLEOTIDE SEQUENCE [LARGE SCALE GENOMIC DNA]</scope>
    <source>
        <strain evidence="4">RCC299 / NOUM17</strain>
    </source>
</reference>
<feature type="non-terminal residue" evidence="3">
    <location>
        <position position="481"/>
    </location>
</feature>
<comment type="similarity">
    <text evidence="1">Belongs to the sel-1 family.</text>
</comment>
<dbReference type="KEGG" id="mis:MICPUN_66396"/>
<dbReference type="AlphaFoldDB" id="C1EI87"/>
<dbReference type="STRING" id="296587.C1EI87"/>
<dbReference type="GeneID" id="8249313"/>
<feature type="region of interest" description="Disordered" evidence="2">
    <location>
        <begin position="93"/>
        <end position="117"/>
    </location>
</feature>
<dbReference type="InterPro" id="IPR006597">
    <property type="entry name" value="Sel1-like"/>
</dbReference>
<dbReference type="InParanoid" id="C1EI87"/>
<evidence type="ECO:0000313" key="4">
    <source>
        <dbReference type="Proteomes" id="UP000002009"/>
    </source>
</evidence>
<dbReference type="PANTHER" id="PTHR11102:SF147">
    <property type="entry name" value="SEL1L ADAPTOR SUBUNIT OF ERAD E3 UBIQUITIN LIGASE"/>
    <property type="match status" value="1"/>
</dbReference>
<dbReference type="OrthoDB" id="509488at2759"/>
<feature type="non-terminal residue" evidence="3">
    <location>
        <position position="1"/>
    </location>
</feature>
<dbReference type="PANTHER" id="PTHR11102">
    <property type="entry name" value="SEL-1-LIKE PROTEIN"/>
    <property type="match status" value="1"/>
</dbReference>
<dbReference type="RefSeq" id="XP_002506558.1">
    <property type="nucleotide sequence ID" value="XM_002506512.1"/>
</dbReference>
<dbReference type="GO" id="GO:0005789">
    <property type="term" value="C:endoplasmic reticulum membrane"/>
    <property type="evidence" value="ECO:0007669"/>
    <property type="project" value="TreeGrafter"/>
</dbReference>
<dbReference type="Gene3D" id="1.25.40.10">
    <property type="entry name" value="Tetratricopeptide repeat domain"/>
    <property type="match status" value="2"/>
</dbReference>
<dbReference type="Proteomes" id="UP000002009">
    <property type="component" value="Chromosome 15"/>
</dbReference>
<evidence type="ECO:0000256" key="1">
    <source>
        <dbReference type="ARBA" id="ARBA00038101"/>
    </source>
</evidence>
<dbReference type="InterPro" id="IPR011990">
    <property type="entry name" value="TPR-like_helical_dom_sf"/>
</dbReference>
<evidence type="ECO:0000256" key="2">
    <source>
        <dbReference type="SAM" id="MobiDB-lite"/>
    </source>
</evidence>
<proteinExistence type="inferred from homology"/>
<accession>C1EI87</accession>
<name>C1EI87_MICCC</name>
<dbReference type="GO" id="GO:0036503">
    <property type="term" value="P:ERAD pathway"/>
    <property type="evidence" value="ECO:0007669"/>
    <property type="project" value="TreeGrafter"/>
</dbReference>
<dbReference type="eggNOG" id="KOG1550">
    <property type="taxonomic scope" value="Eukaryota"/>
</dbReference>
<evidence type="ECO:0000313" key="3">
    <source>
        <dbReference type="EMBL" id="ACO67816.1"/>
    </source>
</evidence>
<dbReference type="SMART" id="SM00671">
    <property type="entry name" value="SEL1"/>
    <property type="match status" value="9"/>
</dbReference>
<dbReference type="FunCoup" id="C1EI87">
    <property type="interactions" value="1343"/>
</dbReference>
<keyword evidence="4" id="KW-1185">Reference proteome</keyword>
<dbReference type="SUPFAM" id="SSF81901">
    <property type="entry name" value="HCP-like"/>
    <property type="match status" value="3"/>
</dbReference>
<dbReference type="InterPro" id="IPR050767">
    <property type="entry name" value="Sel1_AlgK"/>
</dbReference>
<dbReference type="EMBL" id="CP001333">
    <property type="protein sequence ID" value="ACO67816.1"/>
    <property type="molecule type" value="Genomic_DNA"/>
</dbReference>
<gene>
    <name evidence="3" type="ORF">MICPUN_66396</name>
</gene>
<sequence length="481" mass="52192">ALDLFRRAAKLGDPGAHEELGFAHATGWAGAAENPALAVTHQYFAAMGGDPRGQMAMGYRHLHGLGVPKSCATAALYYEAPASRLIEIVRDPAAGPTPTVEKTRLTPDTEGGDGGTARERDVVQYYQYSADMGNADAATAIGRIFAAGAKGLRRDRRRAYRYFTQAAAAGDADAMSQLGHLFANGLGVRANNATAIGLFKAAAEKGNANAQFGLGYMHLAGFGVERNEKKALNYFTKAAEQGSAEAQFHVGAMHAKGVGVRRDYTKAFYNFNLAAHQGHAVALYNLAMMQLAGVGLPASCANAVVLLKGLAERGPWNRRLESAHGAYRTRAYQKALVKYMKAAETGVEVAQSNAAYVLEGAKERWDPDWSRDWWDGEERERRAIHYHRLAADQGNVRSLLRIGDAYYYGVGVGEADRNKSAAVYLQASQKRSAQAMFNLGTMHEHGLGLPKDLHLAKRYYDMVLSADPKAWVPVKLALWKL</sequence>
<protein>
    <submittedName>
        <fullName evidence="3">Uncharacterized protein</fullName>
    </submittedName>
</protein>